<dbReference type="InterPro" id="IPR043129">
    <property type="entry name" value="ATPase_NBD"/>
</dbReference>
<reference evidence="4 5" key="1">
    <citation type="submission" date="2019-08" db="EMBL/GenBank/DDBJ databases">
        <authorList>
            <person name="Chang H.C."/>
            <person name="Mun S.Y."/>
        </authorList>
    </citation>
    <scope>NUCLEOTIDE SEQUENCE [LARGE SCALE GENOMIC DNA]</scope>
    <source>
        <strain evidence="4 5">SK</strain>
    </source>
</reference>
<name>A0A7H1MKI3_9LACO</name>
<dbReference type="OMA" id="RLEANFH"/>
<dbReference type="InterPro" id="IPR050696">
    <property type="entry name" value="FtsA/MreB"/>
</dbReference>
<dbReference type="GO" id="GO:0009898">
    <property type="term" value="C:cytoplasmic side of plasma membrane"/>
    <property type="evidence" value="ECO:0007669"/>
    <property type="project" value="UniProtKB-UniRule"/>
</dbReference>
<keyword evidence="1 2" id="KW-0131">Cell cycle</keyword>
<evidence type="ECO:0000256" key="2">
    <source>
        <dbReference type="PIRNR" id="PIRNR003101"/>
    </source>
</evidence>
<dbReference type="SMART" id="SM00842">
    <property type="entry name" value="FtsA"/>
    <property type="match status" value="1"/>
</dbReference>
<keyword evidence="1 2" id="KW-0132">Cell division</keyword>
<dbReference type="Pfam" id="PF02491">
    <property type="entry name" value="SHS2_FTSA"/>
    <property type="match status" value="1"/>
</dbReference>
<dbReference type="EMBL" id="CP043431">
    <property type="protein sequence ID" value="QNT63969.1"/>
    <property type="molecule type" value="Genomic_DNA"/>
</dbReference>
<dbReference type="Gene3D" id="3.30.420.40">
    <property type="match status" value="2"/>
</dbReference>
<dbReference type="Pfam" id="PF14450">
    <property type="entry name" value="FtsA"/>
    <property type="match status" value="1"/>
</dbReference>
<comment type="similarity">
    <text evidence="1 2">Belongs to the FtsA/MreB family.</text>
</comment>
<comment type="function">
    <text evidence="1 2">Cell division protein that is involved in the assembly of the Z ring. May serve as a membrane anchor for the Z ring.</text>
</comment>
<dbReference type="SUPFAM" id="SSF53067">
    <property type="entry name" value="Actin-like ATPase domain"/>
    <property type="match status" value="2"/>
</dbReference>
<dbReference type="HAMAP" id="MF_02033">
    <property type="entry name" value="FtsA"/>
    <property type="match status" value="1"/>
</dbReference>
<sequence length="449" mass="48461">MANHGVIVGLDVGTSTVKVLVSDVRDQQVNVIAVGRSISHGVKRGVVVDIDATAQDIKAALSQVKKQTNQEFTEVIASIPANSIQMRLVRGTVTTQDSQHISYQDVVAATKAAVNIPLEHDQTVLDLTAQEFTVDDLGGVLDPNDMVGTHLTLSATAYIGPRLLVSNLRSAIQKAGLNLRDLVLAPLAASQTIATDAEQEFGTILLDLGAGQTTATIVQNHQIKFISTYGAGGFNITNDISQVLNISNQDAEQLKLDAGVSAPQYANEAHLLTVEPVGKKPIRISELELSEIIGARMQQIVTKLGERLDTISAFQLPGGMIVSGGSSSLRYTQDILQAAYGINAKLFMPHEIGLQNPAYVGAWALVNYAAQQNKVALIVKQAMLGLPFTVEPTNDESKKYEKNVVRVPNEQIIEEEQLIQPSIPNNSINNDSKPGIMDRIKNWFSELFN</sequence>
<organism evidence="4 5">
    <name type="scientific">Weissella koreensis</name>
    <dbReference type="NCBI Taxonomy" id="165096"/>
    <lineage>
        <taxon>Bacteria</taxon>
        <taxon>Bacillati</taxon>
        <taxon>Bacillota</taxon>
        <taxon>Bacilli</taxon>
        <taxon>Lactobacillales</taxon>
        <taxon>Lactobacillaceae</taxon>
        <taxon>Weissella</taxon>
    </lineage>
</organism>
<dbReference type="PIRSF" id="PIRSF003101">
    <property type="entry name" value="FtsA"/>
    <property type="match status" value="1"/>
</dbReference>
<keyword evidence="5" id="KW-1185">Reference proteome</keyword>
<dbReference type="GO" id="GO:0043093">
    <property type="term" value="P:FtsZ-dependent cytokinesis"/>
    <property type="evidence" value="ECO:0007669"/>
    <property type="project" value="UniProtKB-UniRule"/>
</dbReference>
<evidence type="ECO:0000259" key="3">
    <source>
        <dbReference type="SMART" id="SM00842"/>
    </source>
</evidence>
<accession>A0A7H1MKI3</accession>
<proteinExistence type="inferred from homology"/>
<comment type="subcellular location">
    <subcellularLocation>
        <location evidence="1">Cell membrane</location>
        <topology evidence="1">Peripheral membrane protein</topology>
        <orientation evidence="1">Cytoplasmic side</orientation>
    </subcellularLocation>
    <text evidence="1">Localizes to the Z ring in an FtsZ-dependent manner. Targeted to the membrane through a conserved C-terminal amphipathic helix.</text>
</comment>
<dbReference type="InterPro" id="IPR020823">
    <property type="entry name" value="Cell_div_FtsA"/>
</dbReference>
<evidence type="ECO:0000313" key="5">
    <source>
        <dbReference type="Proteomes" id="UP000516446"/>
    </source>
</evidence>
<evidence type="ECO:0000313" key="4">
    <source>
        <dbReference type="EMBL" id="QNT63969.1"/>
    </source>
</evidence>
<dbReference type="AlphaFoldDB" id="A0A7H1MKI3"/>
<keyword evidence="1" id="KW-0472">Membrane</keyword>
<dbReference type="GO" id="GO:0032153">
    <property type="term" value="C:cell division site"/>
    <property type="evidence" value="ECO:0007669"/>
    <property type="project" value="UniProtKB-UniRule"/>
</dbReference>
<dbReference type="RefSeq" id="WP_006845632.1">
    <property type="nucleotide sequence ID" value="NZ_CP026847.1"/>
</dbReference>
<dbReference type="InterPro" id="IPR003494">
    <property type="entry name" value="SHS2_FtsA"/>
</dbReference>
<feature type="domain" description="SHS2" evidence="3">
    <location>
        <begin position="7"/>
        <end position="193"/>
    </location>
</feature>
<protein>
    <recommendedName>
        <fullName evidence="1 2">Cell division protein FtsA</fullName>
    </recommendedName>
</protein>
<comment type="subunit">
    <text evidence="1">Self-interacts. Interacts with FtsZ.</text>
</comment>
<dbReference type="PANTHER" id="PTHR32432">
    <property type="entry name" value="CELL DIVISION PROTEIN FTSA-RELATED"/>
    <property type="match status" value="1"/>
</dbReference>
<keyword evidence="1" id="KW-1003">Cell membrane</keyword>
<gene>
    <name evidence="1 4" type="primary">ftsA</name>
    <name evidence="4" type="ORF">FY536_01185</name>
</gene>
<dbReference type="Proteomes" id="UP000516446">
    <property type="component" value="Chromosome"/>
</dbReference>
<dbReference type="NCBIfam" id="TIGR01174">
    <property type="entry name" value="ftsA"/>
    <property type="match status" value="1"/>
</dbReference>
<evidence type="ECO:0000256" key="1">
    <source>
        <dbReference type="HAMAP-Rule" id="MF_02033"/>
    </source>
</evidence>
<dbReference type="PANTHER" id="PTHR32432:SF4">
    <property type="entry name" value="CELL DIVISION PROTEIN FTSA"/>
    <property type="match status" value="1"/>
</dbReference>